<feature type="transmembrane region" description="Helical" evidence="1">
    <location>
        <begin position="45"/>
        <end position="70"/>
    </location>
</feature>
<evidence type="ECO:0000313" key="3">
    <source>
        <dbReference type="Proteomes" id="UP001595896"/>
    </source>
</evidence>
<proteinExistence type="predicted"/>
<gene>
    <name evidence="2" type="ORF">ACFO4L_06975</name>
</gene>
<dbReference type="Proteomes" id="UP001595896">
    <property type="component" value="Unassembled WGS sequence"/>
</dbReference>
<organism evidence="2 3">
    <name type="scientific">Bacillus daqingensis</name>
    <dbReference type="NCBI Taxonomy" id="872396"/>
    <lineage>
        <taxon>Bacteria</taxon>
        <taxon>Bacillati</taxon>
        <taxon>Bacillota</taxon>
        <taxon>Bacilli</taxon>
        <taxon>Bacillales</taxon>
        <taxon>Bacillaceae</taxon>
        <taxon>Bacillus</taxon>
    </lineage>
</organism>
<keyword evidence="1" id="KW-0812">Transmembrane</keyword>
<keyword evidence="1" id="KW-1133">Transmembrane helix</keyword>
<name>A0ABV9NWK9_9BACI</name>
<keyword evidence="1" id="KW-0472">Membrane</keyword>
<comment type="caution">
    <text evidence="2">The sequence shown here is derived from an EMBL/GenBank/DDBJ whole genome shotgun (WGS) entry which is preliminary data.</text>
</comment>
<evidence type="ECO:0000313" key="2">
    <source>
        <dbReference type="EMBL" id="MFC4736324.1"/>
    </source>
</evidence>
<sequence>METGKPDLADYIMALVTSNLFAVVFAVSFAVSSDDVYWTSGIGEAMVVLLALLVRFVIAFAVIKLVMLLIAKLFRFRIHPAAKATFQLKQEKA</sequence>
<protein>
    <submittedName>
        <fullName evidence="2">Uncharacterized protein</fullName>
    </submittedName>
</protein>
<dbReference type="RefSeq" id="WP_377908974.1">
    <property type="nucleotide sequence ID" value="NZ_JBHSGK010000005.1"/>
</dbReference>
<evidence type="ECO:0000256" key="1">
    <source>
        <dbReference type="SAM" id="Phobius"/>
    </source>
</evidence>
<keyword evidence="3" id="KW-1185">Reference proteome</keyword>
<accession>A0ABV9NWK9</accession>
<reference evidence="3" key="1">
    <citation type="journal article" date="2019" name="Int. J. Syst. Evol. Microbiol.">
        <title>The Global Catalogue of Microorganisms (GCM) 10K type strain sequencing project: providing services to taxonomists for standard genome sequencing and annotation.</title>
        <authorList>
            <consortium name="The Broad Institute Genomics Platform"/>
            <consortium name="The Broad Institute Genome Sequencing Center for Infectious Disease"/>
            <person name="Wu L."/>
            <person name="Ma J."/>
        </authorList>
    </citation>
    <scope>NUCLEOTIDE SEQUENCE [LARGE SCALE GENOMIC DNA]</scope>
    <source>
        <strain evidence="3">JCM 12165</strain>
    </source>
</reference>
<feature type="transmembrane region" description="Helical" evidence="1">
    <location>
        <begin position="12"/>
        <end position="33"/>
    </location>
</feature>
<dbReference type="EMBL" id="JBHSGK010000005">
    <property type="protein sequence ID" value="MFC4736324.1"/>
    <property type="molecule type" value="Genomic_DNA"/>
</dbReference>